<evidence type="ECO:0000313" key="1">
    <source>
        <dbReference type="EMBL" id="NDO78238.1"/>
    </source>
</evidence>
<dbReference type="RefSeq" id="WP_162229604.1">
    <property type="nucleotide sequence ID" value="NZ_WMHZ01000010.1"/>
</dbReference>
<comment type="caution">
    <text evidence="1">The sequence shown here is derived from an EMBL/GenBank/DDBJ whole genome shotgun (WGS) entry which is preliminary data.</text>
</comment>
<sequence>MREYTDKQRIARAFLTESAKSIEHHRRIQDGYIRTALAYRLPALEIAEITGRSVDDVERIGGDLGGDQAA</sequence>
<accession>A0A6N9R0P3</accession>
<protein>
    <submittedName>
        <fullName evidence="1">Uncharacterized protein</fullName>
    </submittedName>
</protein>
<proteinExistence type="predicted"/>
<gene>
    <name evidence="1" type="ORF">GKZ75_08380</name>
</gene>
<name>A0A6N9R0P3_9MICC</name>
<dbReference type="Proteomes" id="UP000471026">
    <property type="component" value="Unassembled WGS sequence"/>
</dbReference>
<reference evidence="1 2" key="1">
    <citation type="submission" date="2019-11" db="EMBL/GenBank/DDBJ databases">
        <title>Draft genome sequence of Kocuria indica DP-K7, a methyl red degrading Actinobacterium.</title>
        <authorList>
            <person name="Kumaran S."/>
            <person name="Tischler D."/>
            <person name="Ngo A.C.R."/>
            <person name="Schultes F."/>
        </authorList>
    </citation>
    <scope>NUCLEOTIDE SEQUENCE [LARGE SCALE GENOMIC DNA]</scope>
    <source>
        <strain evidence="1 2">DP-K7</strain>
    </source>
</reference>
<evidence type="ECO:0000313" key="2">
    <source>
        <dbReference type="Proteomes" id="UP000471026"/>
    </source>
</evidence>
<dbReference type="EMBL" id="WMHZ01000010">
    <property type="protein sequence ID" value="NDO78238.1"/>
    <property type="molecule type" value="Genomic_DNA"/>
</dbReference>
<organism evidence="1 2">
    <name type="scientific">Kocuria marina subsp. indica</name>
    <dbReference type="NCBI Taxonomy" id="1049583"/>
    <lineage>
        <taxon>Bacteria</taxon>
        <taxon>Bacillati</taxon>
        <taxon>Actinomycetota</taxon>
        <taxon>Actinomycetes</taxon>
        <taxon>Micrococcales</taxon>
        <taxon>Micrococcaceae</taxon>
        <taxon>Kocuria</taxon>
    </lineage>
</organism>
<dbReference type="AlphaFoldDB" id="A0A6N9R0P3"/>